<dbReference type="Proteomes" id="UP000887458">
    <property type="component" value="Unassembled WGS sequence"/>
</dbReference>
<evidence type="ECO:0000313" key="3">
    <source>
        <dbReference type="Proteomes" id="UP000887458"/>
    </source>
</evidence>
<evidence type="ECO:0000256" key="1">
    <source>
        <dbReference type="SAM" id="MobiDB-lite"/>
    </source>
</evidence>
<sequence>MIFILKLFRMFDDLNHLNFHIKLNLGLPGSSLRNINPNKHFRKSKTKKKISNVNELNSKQKYSNSNKL</sequence>
<evidence type="ECO:0000313" key="2">
    <source>
        <dbReference type="EMBL" id="KAH9423151.1"/>
    </source>
</evidence>
<name>A0ABQ8JKL8_DERPT</name>
<feature type="compositionally biased region" description="Basic residues" evidence="1">
    <location>
        <begin position="39"/>
        <end position="50"/>
    </location>
</feature>
<gene>
    <name evidence="2" type="ORF">DERP_007745</name>
</gene>
<reference evidence="2 3" key="2">
    <citation type="journal article" date="2022" name="Mol. Biol. Evol.">
        <title>Comparative Genomics Reveals Insights into the Divergent Evolution of Astigmatic Mites and Household Pest Adaptations.</title>
        <authorList>
            <person name="Xiong Q."/>
            <person name="Wan A.T."/>
            <person name="Liu X."/>
            <person name="Fung C.S."/>
            <person name="Xiao X."/>
            <person name="Malainual N."/>
            <person name="Hou J."/>
            <person name="Wang L."/>
            <person name="Wang M."/>
            <person name="Yang K.Y."/>
            <person name="Cui Y."/>
            <person name="Leung E.L."/>
            <person name="Nong W."/>
            <person name="Shin S.K."/>
            <person name="Au S.W."/>
            <person name="Jeong K.Y."/>
            <person name="Chew F.T."/>
            <person name="Hui J.H."/>
            <person name="Leung T.F."/>
            <person name="Tungtrongchitr A."/>
            <person name="Zhong N."/>
            <person name="Liu Z."/>
            <person name="Tsui S.K."/>
        </authorList>
    </citation>
    <scope>NUCLEOTIDE SEQUENCE [LARGE SCALE GENOMIC DNA]</scope>
    <source>
        <strain evidence="2">Derp</strain>
    </source>
</reference>
<protein>
    <submittedName>
        <fullName evidence="2">Uncharacterized protein</fullName>
    </submittedName>
</protein>
<comment type="caution">
    <text evidence="2">The sequence shown here is derived from an EMBL/GenBank/DDBJ whole genome shotgun (WGS) entry which is preliminary data.</text>
</comment>
<accession>A0ABQ8JKL8</accession>
<keyword evidence="3" id="KW-1185">Reference proteome</keyword>
<proteinExistence type="predicted"/>
<feature type="compositionally biased region" description="Polar residues" evidence="1">
    <location>
        <begin position="51"/>
        <end position="68"/>
    </location>
</feature>
<reference evidence="2 3" key="1">
    <citation type="journal article" date="2018" name="J. Allergy Clin. Immunol.">
        <title>High-quality assembly of Dermatophagoides pteronyssinus genome and transcriptome reveals a wide range of novel allergens.</title>
        <authorList>
            <person name="Liu X.Y."/>
            <person name="Yang K.Y."/>
            <person name="Wang M.Q."/>
            <person name="Kwok J.S."/>
            <person name="Zeng X."/>
            <person name="Yang Z."/>
            <person name="Xiao X.J."/>
            <person name="Lau C.P."/>
            <person name="Li Y."/>
            <person name="Huang Z.M."/>
            <person name="Ba J.G."/>
            <person name="Yim A.K."/>
            <person name="Ouyang C.Y."/>
            <person name="Ngai S.M."/>
            <person name="Chan T.F."/>
            <person name="Leung E.L."/>
            <person name="Liu L."/>
            <person name="Liu Z.G."/>
            <person name="Tsui S.K."/>
        </authorList>
    </citation>
    <scope>NUCLEOTIDE SEQUENCE [LARGE SCALE GENOMIC DNA]</scope>
    <source>
        <strain evidence="2">Derp</strain>
    </source>
</reference>
<feature type="region of interest" description="Disordered" evidence="1">
    <location>
        <begin position="36"/>
        <end position="68"/>
    </location>
</feature>
<organism evidence="2 3">
    <name type="scientific">Dermatophagoides pteronyssinus</name>
    <name type="common">European house dust mite</name>
    <dbReference type="NCBI Taxonomy" id="6956"/>
    <lineage>
        <taxon>Eukaryota</taxon>
        <taxon>Metazoa</taxon>
        <taxon>Ecdysozoa</taxon>
        <taxon>Arthropoda</taxon>
        <taxon>Chelicerata</taxon>
        <taxon>Arachnida</taxon>
        <taxon>Acari</taxon>
        <taxon>Acariformes</taxon>
        <taxon>Sarcoptiformes</taxon>
        <taxon>Astigmata</taxon>
        <taxon>Psoroptidia</taxon>
        <taxon>Analgoidea</taxon>
        <taxon>Pyroglyphidae</taxon>
        <taxon>Dermatophagoidinae</taxon>
        <taxon>Dermatophagoides</taxon>
    </lineage>
</organism>
<dbReference type="EMBL" id="NJHN03000034">
    <property type="protein sequence ID" value="KAH9423151.1"/>
    <property type="molecule type" value="Genomic_DNA"/>
</dbReference>